<dbReference type="InterPro" id="IPR032816">
    <property type="entry name" value="VTT_dom"/>
</dbReference>
<gene>
    <name evidence="8" type="ORF">HNQ08_002835</name>
</gene>
<proteinExistence type="predicted"/>
<accession>A0A7W8JXZ6</accession>
<comment type="caution">
    <text evidence="8">The sequence shown here is derived from an EMBL/GenBank/DDBJ whole genome shotgun (WGS) entry which is preliminary data.</text>
</comment>
<keyword evidence="5 6" id="KW-0472">Membrane</keyword>
<keyword evidence="2" id="KW-1003">Cell membrane</keyword>
<feature type="transmembrane region" description="Helical" evidence="6">
    <location>
        <begin position="182"/>
        <end position="200"/>
    </location>
</feature>
<keyword evidence="4 6" id="KW-1133">Transmembrane helix</keyword>
<dbReference type="GO" id="GO:0005886">
    <property type="term" value="C:plasma membrane"/>
    <property type="evidence" value="ECO:0007669"/>
    <property type="project" value="UniProtKB-SubCell"/>
</dbReference>
<name>A0A7W8JXZ6_9DEIO</name>
<feature type="domain" description="VTT" evidence="7">
    <location>
        <begin position="60"/>
        <end position="175"/>
    </location>
</feature>
<evidence type="ECO:0000256" key="3">
    <source>
        <dbReference type="ARBA" id="ARBA00022692"/>
    </source>
</evidence>
<evidence type="ECO:0000256" key="4">
    <source>
        <dbReference type="ARBA" id="ARBA00022989"/>
    </source>
</evidence>
<dbReference type="InterPro" id="IPR051311">
    <property type="entry name" value="DedA_domain"/>
</dbReference>
<evidence type="ECO:0000256" key="1">
    <source>
        <dbReference type="ARBA" id="ARBA00004651"/>
    </source>
</evidence>
<dbReference type="Pfam" id="PF09335">
    <property type="entry name" value="VTT_dom"/>
    <property type="match status" value="1"/>
</dbReference>
<dbReference type="PANTHER" id="PTHR42709">
    <property type="entry name" value="ALKALINE PHOSPHATASE LIKE PROTEIN"/>
    <property type="match status" value="1"/>
</dbReference>
<sequence>MRRYGLVLLGVMVVLGGIFLLVETLGVPVLSDPSRWLSGGGTGAAVLGTGLLVADVALPVPSSAVMVAYGALYGVAFGTLLSLVGSVGAALAGWALGRHGGRWLSRLVPAKSQAEAQRWIARWGLLAVTLSRPVPLLAESVAILAGTSALPWWQVGLAAALGSLPAAVLYAVTGAFAVTGSWFWLPGLLLVSTGVMWLIGRTLGRRLGTSTR</sequence>
<dbReference type="PANTHER" id="PTHR42709:SF6">
    <property type="entry name" value="UNDECAPRENYL PHOSPHATE TRANSPORTER A"/>
    <property type="match status" value="1"/>
</dbReference>
<evidence type="ECO:0000259" key="7">
    <source>
        <dbReference type="Pfam" id="PF09335"/>
    </source>
</evidence>
<dbReference type="AlphaFoldDB" id="A0A7W8JXZ6"/>
<evidence type="ECO:0000313" key="8">
    <source>
        <dbReference type="EMBL" id="MBB5363729.1"/>
    </source>
</evidence>
<dbReference type="EMBL" id="JACHFL010000006">
    <property type="protein sequence ID" value="MBB5363729.1"/>
    <property type="molecule type" value="Genomic_DNA"/>
</dbReference>
<evidence type="ECO:0000256" key="6">
    <source>
        <dbReference type="SAM" id="Phobius"/>
    </source>
</evidence>
<feature type="transmembrane region" description="Helical" evidence="6">
    <location>
        <begin position="150"/>
        <end position="176"/>
    </location>
</feature>
<evidence type="ECO:0000256" key="5">
    <source>
        <dbReference type="ARBA" id="ARBA00023136"/>
    </source>
</evidence>
<feature type="transmembrane region" description="Helical" evidence="6">
    <location>
        <begin position="70"/>
        <end position="96"/>
    </location>
</feature>
<keyword evidence="3 6" id="KW-0812">Transmembrane</keyword>
<evidence type="ECO:0000313" key="9">
    <source>
        <dbReference type="Proteomes" id="UP000552709"/>
    </source>
</evidence>
<organism evidence="8 9">
    <name type="scientific">Deinococcus humi</name>
    <dbReference type="NCBI Taxonomy" id="662880"/>
    <lineage>
        <taxon>Bacteria</taxon>
        <taxon>Thermotogati</taxon>
        <taxon>Deinococcota</taxon>
        <taxon>Deinococci</taxon>
        <taxon>Deinococcales</taxon>
        <taxon>Deinococcaceae</taxon>
        <taxon>Deinococcus</taxon>
    </lineage>
</organism>
<protein>
    <submittedName>
        <fullName evidence="8">Putative membrane protein YdjX (TVP38/TMEM64 family)</fullName>
    </submittedName>
</protein>
<keyword evidence="9" id="KW-1185">Reference proteome</keyword>
<dbReference type="RefSeq" id="WP_184133117.1">
    <property type="nucleotide sequence ID" value="NZ_JACHFL010000006.1"/>
</dbReference>
<dbReference type="Proteomes" id="UP000552709">
    <property type="component" value="Unassembled WGS sequence"/>
</dbReference>
<comment type="subcellular location">
    <subcellularLocation>
        <location evidence="1">Cell membrane</location>
        <topology evidence="1">Multi-pass membrane protein</topology>
    </subcellularLocation>
</comment>
<evidence type="ECO:0000256" key="2">
    <source>
        <dbReference type="ARBA" id="ARBA00022475"/>
    </source>
</evidence>
<reference evidence="8 9" key="1">
    <citation type="submission" date="2020-08" db="EMBL/GenBank/DDBJ databases">
        <title>Genomic Encyclopedia of Type Strains, Phase IV (KMG-IV): sequencing the most valuable type-strain genomes for metagenomic binning, comparative biology and taxonomic classification.</title>
        <authorList>
            <person name="Goeker M."/>
        </authorList>
    </citation>
    <scope>NUCLEOTIDE SEQUENCE [LARGE SCALE GENOMIC DNA]</scope>
    <source>
        <strain evidence="8 9">DSM 27939</strain>
    </source>
</reference>